<evidence type="ECO:0000313" key="9">
    <source>
        <dbReference type="Proteomes" id="UP000305067"/>
    </source>
</evidence>
<evidence type="ECO:0000256" key="2">
    <source>
        <dbReference type="ARBA" id="ARBA00022692"/>
    </source>
</evidence>
<dbReference type="GO" id="GO:0005509">
    <property type="term" value="F:calcium ion binding"/>
    <property type="evidence" value="ECO:0007669"/>
    <property type="project" value="InterPro"/>
</dbReference>
<dbReference type="EMBL" id="ML178828">
    <property type="protein sequence ID" value="TFL00458.1"/>
    <property type="molecule type" value="Genomic_DNA"/>
</dbReference>
<comment type="subcellular location">
    <subcellularLocation>
        <location evidence="1">Membrane</location>
        <topology evidence="1">Single-pass membrane protein</topology>
    </subcellularLocation>
</comment>
<feature type="region of interest" description="Disordered" evidence="6">
    <location>
        <begin position="346"/>
        <end position="370"/>
    </location>
</feature>
<dbReference type="STRING" id="1884261.A0A5C3QGS3"/>
<evidence type="ECO:0000256" key="6">
    <source>
        <dbReference type="SAM" id="MobiDB-lite"/>
    </source>
</evidence>
<dbReference type="OrthoDB" id="10039147at2759"/>
<name>A0A5C3QGS3_9AGAR</name>
<evidence type="ECO:0000256" key="1">
    <source>
        <dbReference type="ARBA" id="ARBA00004167"/>
    </source>
</evidence>
<dbReference type="GO" id="GO:0005783">
    <property type="term" value="C:endoplasmic reticulum"/>
    <property type="evidence" value="ECO:0007669"/>
    <property type="project" value="InterPro"/>
</dbReference>
<dbReference type="InterPro" id="IPR012879">
    <property type="entry name" value="CCDC47"/>
</dbReference>
<evidence type="ECO:0000313" key="8">
    <source>
        <dbReference type="EMBL" id="TFL00458.1"/>
    </source>
</evidence>
<dbReference type="PANTHER" id="PTHR12883:SF0">
    <property type="entry name" value="PAT COMPLEX SUBUNIT CCDC47"/>
    <property type="match status" value="1"/>
</dbReference>
<keyword evidence="2 7" id="KW-0812">Transmembrane</keyword>
<dbReference type="GO" id="GO:0032469">
    <property type="term" value="P:endoplasmic reticulum calcium ion homeostasis"/>
    <property type="evidence" value="ECO:0007669"/>
    <property type="project" value="InterPro"/>
</dbReference>
<sequence length="370" mass="42400">MASINQLLKSVTPPQVILTDAYDGLEYRWKFLTFRPALFSLEPYLIGAVAFYFLFFLYGKSVNRSKTNAWYKAHLDILNAQFSTTTPDLTADGNTDFYGFSTGRRTIASLHTVFALVPRHDFAQWIFQTLRSLVDLDYKSTDIVELDFKLADSSDVTGFVWGVVRKDIMRQLPSERWDLTFTKTSENPALPANFSVMSEFADITEAMFRPSGTFSLPTLLKDTKFHPYLRSLTVTDQPRKRPFTGPVPVEKRSKRVLLTLDLPSGSNVKDTRELVAGVFQFIDALTKASLRPETRTKLRKAREDVDKQLTVDATREANEEREQAVDDKKAAKRRIEEERIAKLPAAEQQKIIERERKRNARKAQSKIARR</sequence>
<keyword evidence="5" id="KW-0175">Coiled coil</keyword>
<feature type="coiled-coil region" evidence="5">
    <location>
        <begin position="314"/>
        <end position="341"/>
    </location>
</feature>
<accession>A0A5C3QGS3</accession>
<evidence type="ECO:0000256" key="3">
    <source>
        <dbReference type="ARBA" id="ARBA00022989"/>
    </source>
</evidence>
<keyword evidence="4 7" id="KW-0472">Membrane</keyword>
<keyword evidence="9" id="KW-1185">Reference proteome</keyword>
<organism evidence="8 9">
    <name type="scientific">Pterulicium gracile</name>
    <dbReference type="NCBI Taxonomy" id="1884261"/>
    <lineage>
        <taxon>Eukaryota</taxon>
        <taxon>Fungi</taxon>
        <taxon>Dikarya</taxon>
        <taxon>Basidiomycota</taxon>
        <taxon>Agaricomycotina</taxon>
        <taxon>Agaricomycetes</taxon>
        <taxon>Agaricomycetidae</taxon>
        <taxon>Agaricales</taxon>
        <taxon>Pleurotineae</taxon>
        <taxon>Pterulaceae</taxon>
        <taxon>Pterulicium</taxon>
    </lineage>
</organism>
<protein>
    <recommendedName>
        <fullName evidence="10">DUF1682-domain-containing protein</fullName>
    </recommendedName>
</protein>
<evidence type="ECO:0000256" key="4">
    <source>
        <dbReference type="ARBA" id="ARBA00023136"/>
    </source>
</evidence>
<reference evidence="8 9" key="1">
    <citation type="journal article" date="2019" name="Nat. Ecol. Evol.">
        <title>Megaphylogeny resolves global patterns of mushroom evolution.</title>
        <authorList>
            <person name="Varga T."/>
            <person name="Krizsan K."/>
            <person name="Foldi C."/>
            <person name="Dima B."/>
            <person name="Sanchez-Garcia M."/>
            <person name="Sanchez-Ramirez S."/>
            <person name="Szollosi G.J."/>
            <person name="Szarkandi J.G."/>
            <person name="Papp V."/>
            <person name="Albert L."/>
            <person name="Andreopoulos W."/>
            <person name="Angelini C."/>
            <person name="Antonin V."/>
            <person name="Barry K.W."/>
            <person name="Bougher N.L."/>
            <person name="Buchanan P."/>
            <person name="Buyck B."/>
            <person name="Bense V."/>
            <person name="Catcheside P."/>
            <person name="Chovatia M."/>
            <person name="Cooper J."/>
            <person name="Damon W."/>
            <person name="Desjardin D."/>
            <person name="Finy P."/>
            <person name="Geml J."/>
            <person name="Haridas S."/>
            <person name="Hughes K."/>
            <person name="Justo A."/>
            <person name="Karasinski D."/>
            <person name="Kautmanova I."/>
            <person name="Kiss B."/>
            <person name="Kocsube S."/>
            <person name="Kotiranta H."/>
            <person name="LaButti K.M."/>
            <person name="Lechner B.E."/>
            <person name="Liimatainen K."/>
            <person name="Lipzen A."/>
            <person name="Lukacs Z."/>
            <person name="Mihaltcheva S."/>
            <person name="Morgado L.N."/>
            <person name="Niskanen T."/>
            <person name="Noordeloos M.E."/>
            <person name="Ohm R.A."/>
            <person name="Ortiz-Santana B."/>
            <person name="Ovrebo C."/>
            <person name="Racz N."/>
            <person name="Riley R."/>
            <person name="Savchenko A."/>
            <person name="Shiryaev A."/>
            <person name="Soop K."/>
            <person name="Spirin V."/>
            <person name="Szebenyi C."/>
            <person name="Tomsovsky M."/>
            <person name="Tulloss R.E."/>
            <person name="Uehling J."/>
            <person name="Grigoriev I.V."/>
            <person name="Vagvolgyi C."/>
            <person name="Papp T."/>
            <person name="Martin F.M."/>
            <person name="Miettinen O."/>
            <person name="Hibbett D.S."/>
            <person name="Nagy L.G."/>
        </authorList>
    </citation>
    <scope>NUCLEOTIDE SEQUENCE [LARGE SCALE GENOMIC DNA]</scope>
    <source>
        <strain evidence="8 9">CBS 309.79</strain>
    </source>
</reference>
<dbReference type="AlphaFoldDB" id="A0A5C3QGS3"/>
<dbReference type="PANTHER" id="PTHR12883">
    <property type="entry name" value="ADIPOCYTE-SPECIFIC PROTEIN 4-RELATED"/>
    <property type="match status" value="1"/>
</dbReference>
<keyword evidence="3 7" id="KW-1133">Transmembrane helix</keyword>
<dbReference type="GO" id="GO:0016020">
    <property type="term" value="C:membrane"/>
    <property type="evidence" value="ECO:0007669"/>
    <property type="project" value="UniProtKB-SubCell"/>
</dbReference>
<evidence type="ECO:0008006" key="10">
    <source>
        <dbReference type="Google" id="ProtNLM"/>
    </source>
</evidence>
<feature type="transmembrane region" description="Helical" evidence="7">
    <location>
        <begin position="37"/>
        <end position="58"/>
    </location>
</feature>
<feature type="compositionally biased region" description="Basic residues" evidence="6">
    <location>
        <begin position="357"/>
        <end position="370"/>
    </location>
</feature>
<dbReference type="Pfam" id="PF07946">
    <property type="entry name" value="CCDC47"/>
    <property type="match status" value="1"/>
</dbReference>
<dbReference type="Proteomes" id="UP000305067">
    <property type="component" value="Unassembled WGS sequence"/>
</dbReference>
<gene>
    <name evidence="8" type="ORF">BDV98DRAFT_569032</name>
</gene>
<evidence type="ECO:0000256" key="7">
    <source>
        <dbReference type="SAM" id="Phobius"/>
    </source>
</evidence>
<evidence type="ECO:0000256" key="5">
    <source>
        <dbReference type="SAM" id="Coils"/>
    </source>
</evidence>
<proteinExistence type="predicted"/>